<dbReference type="InterPro" id="IPR000791">
    <property type="entry name" value="Gpr1/Fun34/SatP-like"/>
</dbReference>
<keyword evidence="3 6" id="KW-0812">Transmembrane</keyword>
<organism evidence="7 8">
    <name type="scientific">Streptomyces polygonati</name>
    <dbReference type="NCBI Taxonomy" id="1617087"/>
    <lineage>
        <taxon>Bacteria</taxon>
        <taxon>Bacillati</taxon>
        <taxon>Actinomycetota</taxon>
        <taxon>Actinomycetes</taxon>
        <taxon>Kitasatosporales</taxon>
        <taxon>Streptomycetaceae</taxon>
        <taxon>Streptomyces</taxon>
    </lineage>
</organism>
<protein>
    <submittedName>
        <fullName evidence="7">Acetate uptake transporter</fullName>
    </submittedName>
</protein>
<evidence type="ECO:0000256" key="2">
    <source>
        <dbReference type="ARBA" id="ARBA00005587"/>
    </source>
</evidence>
<gene>
    <name evidence="7" type="ORF">ACFO3J_07495</name>
</gene>
<dbReference type="EMBL" id="JBHSBB010000007">
    <property type="protein sequence ID" value="MFC4031318.1"/>
    <property type="molecule type" value="Genomic_DNA"/>
</dbReference>
<accession>A0ABV8HJK7</accession>
<dbReference type="RefSeq" id="WP_386427365.1">
    <property type="nucleotide sequence ID" value="NZ_JBHSBB010000007.1"/>
</dbReference>
<evidence type="ECO:0000256" key="6">
    <source>
        <dbReference type="SAM" id="Phobius"/>
    </source>
</evidence>
<evidence type="ECO:0000256" key="1">
    <source>
        <dbReference type="ARBA" id="ARBA00004141"/>
    </source>
</evidence>
<keyword evidence="8" id="KW-1185">Reference proteome</keyword>
<evidence type="ECO:0000256" key="3">
    <source>
        <dbReference type="ARBA" id="ARBA00022692"/>
    </source>
</evidence>
<evidence type="ECO:0000313" key="8">
    <source>
        <dbReference type="Proteomes" id="UP001595765"/>
    </source>
</evidence>
<proteinExistence type="inferred from homology"/>
<evidence type="ECO:0000256" key="4">
    <source>
        <dbReference type="ARBA" id="ARBA00022989"/>
    </source>
</evidence>
<feature type="transmembrane region" description="Helical" evidence="6">
    <location>
        <begin position="74"/>
        <end position="93"/>
    </location>
</feature>
<dbReference type="PANTHER" id="PTHR31123:SF1">
    <property type="entry name" value="ACCUMULATION OF DYADS PROTEIN 2-RELATED"/>
    <property type="match status" value="1"/>
</dbReference>
<comment type="caution">
    <text evidence="7">The sequence shown here is derived from an EMBL/GenBank/DDBJ whole genome shotgun (WGS) entry which is preliminary data.</text>
</comment>
<dbReference type="NCBIfam" id="NF038013">
    <property type="entry name" value="AceTr_1"/>
    <property type="match status" value="1"/>
</dbReference>
<dbReference type="Proteomes" id="UP001595765">
    <property type="component" value="Unassembled WGS sequence"/>
</dbReference>
<keyword evidence="4 6" id="KW-1133">Transmembrane helix</keyword>
<keyword evidence="5 6" id="KW-0472">Membrane</keyword>
<dbReference type="PANTHER" id="PTHR31123">
    <property type="entry name" value="ACCUMULATION OF DYADS PROTEIN 2-RELATED"/>
    <property type="match status" value="1"/>
</dbReference>
<evidence type="ECO:0000313" key="7">
    <source>
        <dbReference type="EMBL" id="MFC4031318.1"/>
    </source>
</evidence>
<comment type="similarity">
    <text evidence="2">Belongs to the acetate uptake transporter (AceTr) (TC 2.A.96) family.</text>
</comment>
<comment type="subcellular location">
    <subcellularLocation>
        <location evidence="1">Membrane</location>
        <topology evidence="1">Multi-pass membrane protein</topology>
    </subcellularLocation>
</comment>
<feature type="transmembrane region" description="Helical" evidence="6">
    <location>
        <begin position="132"/>
        <end position="151"/>
    </location>
</feature>
<evidence type="ECO:0000256" key="5">
    <source>
        <dbReference type="ARBA" id="ARBA00023136"/>
    </source>
</evidence>
<feature type="transmembrane region" description="Helical" evidence="6">
    <location>
        <begin position="105"/>
        <end position="125"/>
    </location>
</feature>
<feature type="transmembrane region" description="Helical" evidence="6">
    <location>
        <begin position="42"/>
        <end position="62"/>
    </location>
</feature>
<dbReference type="InterPro" id="IPR051633">
    <property type="entry name" value="AceTr"/>
</dbReference>
<name>A0ABV8HJK7_9ACTN</name>
<feature type="transmembrane region" description="Helical" evidence="6">
    <location>
        <begin position="163"/>
        <end position="182"/>
    </location>
</feature>
<sequence>MSTPDTTPAPVAAIADPGPLGLAAFAATTFVLSSFNADLIDASLLTVVLPLALFYGGLVQLLAGMWEFRKGNTFGATAFGSYGAFWLSYAAYVKYIVGNLPPDTAHQATGLFLLIWAIFTVYMTIAALRTNGALLAVFVTLSATFVVLTIAEFAQSTGTTKVGGWIGLVTAVCAWYASFAGVTNATWKRGVAPVFPAGTRVGGGRRGGPVESAHV</sequence>
<dbReference type="Pfam" id="PF01184">
    <property type="entry name" value="Gpr1_Fun34_YaaH"/>
    <property type="match status" value="1"/>
</dbReference>
<reference evidence="8" key="1">
    <citation type="journal article" date="2019" name="Int. J. Syst. Evol. Microbiol.">
        <title>The Global Catalogue of Microorganisms (GCM) 10K type strain sequencing project: providing services to taxonomists for standard genome sequencing and annotation.</title>
        <authorList>
            <consortium name="The Broad Institute Genomics Platform"/>
            <consortium name="The Broad Institute Genome Sequencing Center for Infectious Disease"/>
            <person name="Wu L."/>
            <person name="Ma J."/>
        </authorList>
    </citation>
    <scope>NUCLEOTIDE SEQUENCE [LARGE SCALE GENOMIC DNA]</scope>
    <source>
        <strain evidence="8">CGMCC 4.7237</strain>
    </source>
</reference>